<gene>
    <name evidence="1" type="ORF">F383_31161</name>
</gene>
<protein>
    <submittedName>
        <fullName evidence="1">Uncharacterized protein</fullName>
    </submittedName>
</protein>
<organism evidence="1 2">
    <name type="scientific">Gossypium arboreum</name>
    <name type="common">Tree cotton</name>
    <name type="synonym">Gossypium nanking</name>
    <dbReference type="NCBI Taxonomy" id="29729"/>
    <lineage>
        <taxon>Eukaryota</taxon>
        <taxon>Viridiplantae</taxon>
        <taxon>Streptophyta</taxon>
        <taxon>Embryophyta</taxon>
        <taxon>Tracheophyta</taxon>
        <taxon>Spermatophyta</taxon>
        <taxon>Magnoliopsida</taxon>
        <taxon>eudicotyledons</taxon>
        <taxon>Gunneridae</taxon>
        <taxon>Pentapetalae</taxon>
        <taxon>rosids</taxon>
        <taxon>malvids</taxon>
        <taxon>Malvales</taxon>
        <taxon>Malvaceae</taxon>
        <taxon>Malvoideae</taxon>
        <taxon>Gossypium</taxon>
    </lineage>
</organism>
<accession>A0A0B0MWJ8</accession>
<dbReference type="AlphaFoldDB" id="A0A0B0MWJ8"/>
<keyword evidence="2" id="KW-1185">Reference proteome</keyword>
<name>A0A0B0MWJ8_GOSAR</name>
<reference evidence="2" key="1">
    <citation type="submission" date="2014-09" db="EMBL/GenBank/DDBJ databases">
        <authorList>
            <person name="Mudge J."/>
            <person name="Ramaraj T."/>
            <person name="Lindquist I.E."/>
            <person name="Bharti A.K."/>
            <person name="Sundararajan A."/>
            <person name="Cameron C.T."/>
            <person name="Woodward J.E."/>
            <person name="May G.D."/>
            <person name="Brubaker C."/>
            <person name="Broadhvest J."/>
            <person name="Wilkins T.A."/>
        </authorList>
    </citation>
    <scope>NUCLEOTIDE SEQUENCE</scope>
    <source>
        <strain evidence="2">cv. AKA8401</strain>
    </source>
</reference>
<dbReference type="Proteomes" id="UP000032142">
    <property type="component" value="Unassembled WGS sequence"/>
</dbReference>
<dbReference type="EMBL" id="JRRC01424640">
    <property type="protein sequence ID" value="KHG05155.1"/>
    <property type="molecule type" value="Genomic_DNA"/>
</dbReference>
<proteinExistence type="predicted"/>
<evidence type="ECO:0000313" key="1">
    <source>
        <dbReference type="EMBL" id="KHG05155.1"/>
    </source>
</evidence>
<comment type="caution">
    <text evidence="1">The sequence shown here is derived from an EMBL/GenBank/DDBJ whole genome shotgun (WGS) entry which is preliminary data.</text>
</comment>
<evidence type="ECO:0000313" key="2">
    <source>
        <dbReference type="Proteomes" id="UP000032142"/>
    </source>
</evidence>
<sequence>MLLSLVMSLQHVCLEIKLRFIDELVTDTRLSDW</sequence>